<proteinExistence type="predicted"/>
<dbReference type="SUPFAM" id="SSF55931">
    <property type="entry name" value="Glutamine synthetase/guanido kinase"/>
    <property type="match status" value="1"/>
</dbReference>
<dbReference type="AlphaFoldDB" id="U1MWQ5"/>
<organism evidence="2 3">
    <name type="scientific">Haloquadratum walsbyi J07HQW2</name>
    <dbReference type="NCBI Taxonomy" id="1238425"/>
    <lineage>
        <taxon>Archaea</taxon>
        <taxon>Methanobacteriati</taxon>
        <taxon>Methanobacteriota</taxon>
        <taxon>Stenosarchaea group</taxon>
        <taxon>Halobacteria</taxon>
        <taxon>Halobacteriales</taxon>
        <taxon>Haloferacaceae</taxon>
        <taxon>Haloquadratum</taxon>
    </lineage>
</organism>
<evidence type="ECO:0000256" key="1">
    <source>
        <dbReference type="SAM" id="MobiDB-lite"/>
    </source>
</evidence>
<dbReference type="Gene3D" id="3.30.590.20">
    <property type="match status" value="1"/>
</dbReference>
<dbReference type="InterPro" id="IPR006336">
    <property type="entry name" value="GCS2"/>
</dbReference>
<name>U1MWQ5_9EURY</name>
<evidence type="ECO:0000313" key="3">
    <source>
        <dbReference type="Proteomes" id="UP000030710"/>
    </source>
</evidence>
<dbReference type="Proteomes" id="UP000030710">
    <property type="component" value="Unassembled WGS sequence"/>
</dbReference>
<dbReference type="Pfam" id="PF04107">
    <property type="entry name" value="GCS2"/>
    <property type="match status" value="1"/>
</dbReference>
<dbReference type="PANTHER" id="PTHR36510">
    <property type="entry name" value="GLUTAMATE--CYSTEINE LIGASE 2-RELATED"/>
    <property type="match status" value="1"/>
</dbReference>
<dbReference type="STRING" id="1238425.J07HQW2_01296"/>
<dbReference type="PANTHER" id="PTHR36510:SF3">
    <property type="entry name" value="CONSERVED PROTEIN"/>
    <property type="match status" value="1"/>
</dbReference>
<evidence type="ECO:0000313" key="2">
    <source>
        <dbReference type="EMBL" id="ERG94854.1"/>
    </source>
</evidence>
<dbReference type="HOGENOM" id="CLU_029030_1_0_2"/>
<reference evidence="2 3" key="1">
    <citation type="journal article" date="2013" name="PLoS ONE">
        <title>Assembly-driven community genomics of a hypersaline microbial ecosystem.</title>
        <authorList>
            <person name="Podell S."/>
            <person name="Ugalde J.A."/>
            <person name="Narasingarao P."/>
            <person name="Banfield J.F."/>
            <person name="Heidelberg K.B."/>
            <person name="Allen E.E."/>
        </authorList>
    </citation>
    <scope>NUCLEOTIDE SEQUENCE [LARGE SCALE GENOMIC DNA]</scope>
    <source>
        <strain evidence="3">J07HQW2</strain>
    </source>
</reference>
<dbReference type="InterPro" id="IPR050141">
    <property type="entry name" value="GCL_type2/YbdK_subfam"/>
</dbReference>
<protein>
    <submittedName>
        <fullName evidence="2">Uncharacterized protein</fullName>
    </submittedName>
</protein>
<dbReference type="eggNOG" id="arCOG04732">
    <property type="taxonomic scope" value="Archaea"/>
</dbReference>
<gene>
    <name evidence="2" type="ORF">J07HQW2_01296</name>
</gene>
<dbReference type="GO" id="GO:0016879">
    <property type="term" value="F:ligase activity, forming carbon-nitrogen bonds"/>
    <property type="evidence" value="ECO:0007669"/>
    <property type="project" value="TreeGrafter"/>
</dbReference>
<sequence length="532" mass="58992">MSITTCQSESTGFKPSGRPSSRMTDELAAEVRDALAVDAEGFNDRALADADVVKDELAAGTFDNHQAIIGLEYEFYAVADGRWAASDDGDTHALMRVPRRLLEHVGFEKELGLHNAEMTTNPQPMNASGLHAQESEVRAQLRAALQCTSAEGIRLVSDGLWTIPPAGETAQEYLTNSVDDDGIRIATNMSRSVRYHAMANGPRVPDSVTLDAPHVSLSADTVMPESLISSIQPHFQVAYAADLPTYFNYALRVAGPLLALGVNSPFFPPDLYDNVGAQRILSDGHAENRIHVFESILNTTDTEKVRFPQDLDTVEDAVDRVADDATIVPMPVPRGDRFDDRFATLRRKHGTYWRWIRPVFDGASKSSANARIEFRPLPAQPTVRDSMAFQATFAGLMKSLAQREHPVINQSWSTARENFYAAMRSGLESRQRWICNDGVETIDQEVIYDDIFAHAIDGLTASGCSESTAETYIEPLRHRVKTQTTPASWKVDEVRDYLTDGVDLATAVSEMQRTYVKKQRETLLDSSFLTWD</sequence>
<feature type="region of interest" description="Disordered" evidence="1">
    <location>
        <begin position="1"/>
        <end position="26"/>
    </location>
</feature>
<dbReference type="InterPro" id="IPR014746">
    <property type="entry name" value="Gln_synth/guanido_kin_cat_dom"/>
</dbReference>
<feature type="compositionally biased region" description="Polar residues" evidence="1">
    <location>
        <begin position="1"/>
        <end position="22"/>
    </location>
</feature>
<accession>U1MWQ5</accession>
<dbReference type="EMBL" id="KE356561">
    <property type="protein sequence ID" value="ERG94854.1"/>
    <property type="molecule type" value="Genomic_DNA"/>
</dbReference>